<keyword evidence="1" id="KW-0732">Signal</keyword>
<dbReference type="Gene3D" id="3.10.450.50">
    <property type="match status" value="1"/>
</dbReference>
<evidence type="ECO:0000259" key="2">
    <source>
        <dbReference type="Pfam" id="PF14534"/>
    </source>
</evidence>
<feature type="signal peptide" evidence="1">
    <location>
        <begin position="1"/>
        <end position="20"/>
    </location>
</feature>
<evidence type="ECO:0000256" key="1">
    <source>
        <dbReference type="SAM" id="SignalP"/>
    </source>
</evidence>
<dbReference type="InterPro" id="IPR032710">
    <property type="entry name" value="NTF2-like_dom_sf"/>
</dbReference>
<dbReference type="Proteomes" id="UP001156873">
    <property type="component" value="Unassembled WGS sequence"/>
</dbReference>
<dbReference type="RefSeq" id="WP_280577497.1">
    <property type="nucleotide sequence ID" value="NZ_JARXRO010000013.1"/>
</dbReference>
<feature type="chain" id="PRO_5045368994" evidence="1">
    <location>
        <begin position="21"/>
        <end position="150"/>
    </location>
</feature>
<dbReference type="InterPro" id="IPR027843">
    <property type="entry name" value="DUF4440"/>
</dbReference>
<keyword evidence="4" id="KW-1185">Reference proteome</keyword>
<comment type="caution">
    <text evidence="3">The sequence shown here is derived from an EMBL/GenBank/DDBJ whole genome shotgun (WGS) entry which is preliminary data.</text>
</comment>
<name>A0ABT6JT19_9GAMM</name>
<sequence>MRTFATFLTLSLLVPSLAIADDPGTGETVEGTVRRLDLAEAKAVLLADFDTVDKLWAQDMTVNNPFDQVVRSSGGGVRTGAVTYSSFVRNIESIQVHGDTAIAMGNEVVMPSGKSVGAGTTIRRRYTNIWMKRDGQWLLTARHANVICPN</sequence>
<dbReference type="EMBL" id="JARXRO010000013">
    <property type="protein sequence ID" value="MDH5833281.1"/>
    <property type="molecule type" value="Genomic_DNA"/>
</dbReference>
<dbReference type="Pfam" id="PF14534">
    <property type="entry name" value="DUF4440"/>
    <property type="match status" value="1"/>
</dbReference>
<organism evidence="3 4">
    <name type="scientific">Luteimonas kalidii</name>
    <dbReference type="NCBI Taxonomy" id="3042025"/>
    <lineage>
        <taxon>Bacteria</taxon>
        <taxon>Pseudomonadati</taxon>
        <taxon>Pseudomonadota</taxon>
        <taxon>Gammaproteobacteria</taxon>
        <taxon>Lysobacterales</taxon>
        <taxon>Lysobacteraceae</taxon>
        <taxon>Luteimonas</taxon>
    </lineage>
</organism>
<evidence type="ECO:0000313" key="4">
    <source>
        <dbReference type="Proteomes" id="UP001156873"/>
    </source>
</evidence>
<accession>A0ABT6JT19</accession>
<reference evidence="3 4" key="1">
    <citation type="submission" date="2023-04" db="EMBL/GenBank/DDBJ databases">
        <title>Luteimonas sp. M1R5S59.</title>
        <authorList>
            <person name="Sun J.-Q."/>
        </authorList>
    </citation>
    <scope>NUCLEOTIDE SEQUENCE [LARGE SCALE GENOMIC DNA]</scope>
    <source>
        <strain evidence="3 4">M1R5S59</strain>
    </source>
</reference>
<feature type="domain" description="DUF4440" evidence="2">
    <location>
        <begin position="33"/>
        <end position="139"/>
    </location>
</feature>
<proteinExistence type="predicted"/>
<gene>
    <name evidence="3" type="ORF">QFW81_04990</name>
</gene>
<protein>
    <submittedName>
        <fullName evidence="3">Nuclear transport factor 2 family protein</fullName>
    </submittedName>
</protein>
<dbReference type="SUPFAM" id="SSF54427">
    <property type="entry name" value="NTF2-like"/>
    <property type="match status" value="1"/>
</dbReference>
<evidence type="ECO:0000313" key="3">
    <source>
        <dbReference type="EMBL" id="MDH5833281.1"/>
    </source>
</evidence>